<evidence type="ECO:0000259" key="1">
    <source>
        <dbReference type="Pfam" id="PF00294"/>
    </source>
</evidence>
<dbReference type="Pfam" id="PF00294">
    <property type="entry name" value="PfkB"/>
    <property type="match status" value="1"/>
</dbReference>
<dbReference type="GO" id="GO:0006796">
    <property type="term" value="P:phosphate-containing compound metabolic process"/>
    <property type="evidence" value="ECO:0007669"/>
    <property type="project" value="UniProtKB-ARBA"/>
</dbReference>
<proteinExistence type="predicted"/>
<reference evidence="3" key="1">
    <citation type="journal article" date="2008" name="Nat. Genet.">
        <title>The Pristionchus pacificus genome provides a unique perspective on nematode lifestyle and parasitism.</title>
        <authorList>
            <person name="Dieterich C."/>
            <person name="Clifton S.W."/>
            <person name="Schuster L.N."/>
            <person name="Chinwalla A."/>
            <person name="Delehaunty K."/>
            <person name="Dinkelacker I."/>
            <person name="Fulton L."/>
            <person name="Fulton R."/>
            <person name="Godfrey J."/>
            <person name="Minx P."/>
            <person name="Mitreva M."/>
            <person name="Roeseler W."/>
            <person name="Tian H."/>
            <person name="Witte H."/>
            <person name="Yang S.P."/>
            <person name="Wilson R.K."/>
            <person name="Sommer R.J."/>
        </authorList>
    </citation>
    <scope>NUCLEOTIDE SEQUENCE [LARGE SCALE GENOMIC DNA]</scope>
    <source>
        <strain evidence="3">PS312</strain>
    </source>
</reference>
<evidence type="ECO:0000313" key="3">
    <source>
        <dbReference type="Proteomes" id="UP000005239"/>
    </source>
</evidence>
<reference evidence="2" key="2">
    <citation type="submission" date="2022-06" db="UniProtKB">
        <authorList>
            <consortium name="EnsemblMetazoa"/>
        </authorList>
    </citation>
    <scope>IDENTIFICATION</scope>
    <source>
        <strain evidence="2">PS312</strain>
    </source>
</reference>
<dbReference type="InterPro" id="IPR011611">
    <property type="entry name" value="PfkB_dom"/>
</dbReference>
<feature type="domain" description="Carbohydrate kinase PfkB" evidence="1">
    <location>
        <begin position="35"/>
        <end position="174"/>
    </location>
</feature>
<dbReference type="PROSITE" id="PS00584">
    <property type="entry name" value="PFKB_KINASES_2"/>
    <property type="match status" value="1"/>
</dbReference>
<sequence length="189" mass="20510">MKIRIIHPDHPISIWFEPTEISIAHKFLDTTTPSAVSVISPNISEFISILERLGVEADESSLDSPSALLAFLLSRPPLFPHLDILMVTLDQRGSLLITKELVAEKYKVSECPWGIAHILPPPTIDEIVSVSGAGDNLNSAFLVSLLLGRSLEDSIDLALKAVAYTLGSTDAIACELSQMNITAIPRKSL</sequence>
<dbReference type="PANTHER" id="PTHR42909">
    <property type="entry name" value="ZGC:136858"/>
    <property type="match status" value="1"/>
</dbReference>
<dbReference type="OrthoDB" id="198885at2759"/>
<dbReference type="GO" id="GO:0016301">
    <property type="term" value="F:kinase activity"/>
    <property type="evidence" value="ECO:0007669"/>
    <property type="project" value="InterPro"/>
</dbReference>
<dbReference type="InterPro" id="IPR002173">
    <property type="entry name" value="Carboh/pur_kinase_PfkB_CS"/>
</dbReference>
<keyword evidence="3" id="KW-1185">Reference proteome</keyword>
<dbReference type="Proteomes" id="UP000005239">
    <property type="component" value="Unassembled WGS sequence"/>
</dbReference>
<name>A0A2A6C1G0_PRIPA</name>
<evidence type="ECO:0000313" key="2">
    <source>
        <dbReference type="EnsemblMetazoa" id="PPA13072.1"/>
    </source>
</evidence>
<dbReference type="EnsemblMetazoa" id="PPA13072.1">
    <property type="protein sequence ID" value="PPA13072.1"/>
    <property type="gene ID" value="WBGene00102626"/>
</dbReference>
<dbReference type="InterPro" id="IPR029056">
    <property type="entry name" value="Ribokinase-like"/>
</dbReference>
<dbReference type="SUPFAM" id="SSF53613">
    <property type="entry name" value="Ribokinase-like"/>
    <property type="match status" value="1"/>
</dbReference>
<gene>
    <name evidence="2" type="primary">WBGene00102626</name>
</gene>
<dbReference type="Gene3D" id="3.40.1190.20">
    <property type="match status" value="1"/>
</dbReference>
<dbReference type="AlphaFoldDB" id="A0A2A6C1G0"/>
<accession>A0A2A6C1G0</accession>
<protein>
    <submittedName>
        <fullName evidence="2">PfkB domain-containing protein</fullName>
    </submittedName>
</protein>
<organism evidence="2 3">
    <name type="scientific">Pristionchus pacificus</name>
    <name type="common">Parasitic nematode worm</name>
    <dbReference type="NCBI Taxonomy" id="54126"/>
    <lineage>
        <taxon>Eukaryota</taxon>
        <taxon>Metazoa</taxon>
        <taxon>Ecdysozoa</taxon>
        <taxon>Nematoda</taxon>
        <taxon>Chromadorea</taxon>
        <taxon>Rhabditida</taxon>
        <taxon>Rhabditina</taxon>
        <taxon>Diplogasteromorpha</taxon>
        <taxon>Diplogasteroidea</taxon>
        <taxon>Neodiplogasteridae</taxon>
        <taxon>Pristionchus</taxon>
    </lineage>
</organism>
<dbReference type="PANTHER" id="PTHR42909:SF1">
    <property type="entry name" value="CARBOHYDRATE KINASE PFKB DOMAIN-CONTAINING PROTEIN"/>
    <property type="match status" value="1"/>
</dbReference>
<accession>A0A8R1YI32</accession>